<dbReference type="EMBL" id="LGTC01000001">
    <property type="protein sequence ID" value="KNY30091.1"/>
    <property type="molecule type" value="Genomic_DNA"/>
</dbReference>
<evidence type="ECO:0000313" key="1">
    <source>
        <dbReference type="EMBL" id="KNY30091.1"/>
    </source>
</evidence>
<proteinExistence type="predicted"/>
<dbReference type="AlphaFoldDB" id="A0A0L6JW47"/>
<dbReference type="InterPro" id="IPR037883">
    <property type="entry name" value="Knr4/Smi1-like_sf"/>
</dbReference>
<comment type="caution">
    <text evidence="1">The sequence shown here is derived from an EMBL/GenBank/DDBJ whole genome shotgun (WGS) entry which is preliminary data.</text>
</comment>
<keyword evidence="2" id="KW-1185">Reference proteome</keyword>
<gene>
    <name evidence="1" type="ORF">Bccel_5368</name>
</gene>
<dbReference type="STRING" id="398512.Bccel_5368"/>
<accession>A0A0L6JW47</accession>
<sequence>MDRLGWTQNCEEYVWFDDMEWYSIDEIVNWRPEERIVSSPLIVPFAHTGGGDDWGWYIEDINNPIVVLCYHDDTIAKVYAKNFEEALFRHILEYVSESNIDCIDEAKEHILNWKNAFGRHFKTEWNNEIENILSLELKQYKEIRFKVNYTYNVLLTPQEVELLIQKYIFFDKMDSEVVWDIG</sequence>
<evidence type="ECO:0000313" key="2">
    <source>
        <dbReference type="Proteomes" id="UP000036923"/>
    </source>
</evidence>
<name>A0A0L6JW47_9FIRM</name>
<protein>
    <submittedName>
        <fullName evidence="1">Uncharacterized protein</fullName>
    </submittedName>
</protein>
<reference evidence="2" key="1">
    <citation type="submission" date="2015-07" db="EMBL/GenBank/DDBJ databases">
        <title>Near-Complete Genome Sequence of the Cellulolytic Bacterium Bacteroides (Pseudobacteroides) cellulosolvens ATCC 35603.</title>
        <authorList>
            <person name="Dassa B."/>
            <person name="Utturkar S.M."/>
            <person name="Klingeman D.M."/>
            <person name="Hurt R.A."/>
            <person name="Keller M."/>
            <person name="Xu J."/>
            <person name="Reddy Y.H.K."/>
            <person name="Borovok I."/>
            <person name="Grinberg I.R."/>
            <person name="Lamed R."/>
            <person name="Zhivin O."/>
            <person name="Bayer E.A."/>
            <person name="Brown S.D."/>
        </authorList>
    </citation>
    <scope>NUCLEOTIDE SEQUENCE [LARGE SCALE GENOMIC DNA]</scope>
    <source>
        <strain evidence="2">DSM 2933</strain>
    </source>
</reference>
<dbReference type="eggNOG" id="ENOG5032WIK">
    <property type="taxonomic scope" value="Bacteria"/>
</dbReference>
<dbReference type="SUPFAM" id="SSF160631">
    <property type="entry name" value="SMI1/KNR4-like"/>
    <property type="match status" value="1"/>
</dbReference>
<dbReference type="Proteomes" id="UP000036923">
    <property type="component" value="Unassembled WGS sequence"/>
</dbReference>
<organism evidence="1 2">
    <name type="scientific">Pseudobacteroides cellulosolvens ATCC 35603 = DSM 2933</name>
    <dbReference type="NCBI Taxonomy" id="398512"/>
    <lineage>
        <taxon>Bacteria</taxon>
        <taxon>Bacillati</taxon>
        <taxon>Bacillota</taxon>
        <taxon>Clostridia</taxon>
        <taxon>Eubacteriales</taxon>
        <taxon>Oscillospiraceae</taxon>
        <taxon>Pseudobacteroides</taxon>
    </lineage>
</organism>